<dbReference type="RefSeq" id="WP_273601426.1">
    <property type="nucleotide sequence ID" value="NZ_JAQQXT010000011.1"/>
</dbReference>
<evidence type="ECO:0000313" key="2">
    <source>
        <dbReference type="Proteomes" id="UP001221189"/>
    </source>
</evidence>
<sequence>MLFAIRPALEQSKVFDGLNRFLRELMMAALEGRAFDPGALPVGLHAAVDGNQATRDLATALREVLVGLEQERKTALIRELLLDREPCNFLTDRALAVPVIPDGVFSPLKQLSVHLFGRTAKLVGVEACCGECINDHCSRFRAAAAPGNGNVCCVCGTEYLAQVRAGVVENEQWRGPYDHLLAKDEYPLFGVHPGNLLPICHTCNSKSKLAKDLLHKDGQRRLSFSPWTECALPAEVVVTIDDADVFPRVVVHLLGGSVDRQDKLDTWNEVYQIKNRIEGEFLALREKVAEDVTSDSEAEFMADLERRAQAKSGACRVSPFNYWRARVYCSVYAMDQASREALRLAIRQSSPPAQALENLFFN</sequence>
<keyword evidence="2" id="KW-1185">Reference proteome</keyword>
<gene>
    <name evidence="1" type="ORF">PRZ03_16840</name>
</gene>
<evidence type="ECO:0008006" key="3">
    <source>
        <dbReference type="Google" id="ProtNLM"/>
    </source>
</evidence>
<organism evidence="1 2">
    <name type="scientific">Roseateles albus</name>
    <dbReference type="NCBI Taxonomy" id="2987525"/>
    <lineage>
        <taxon>Bacteria</taxon>
        <taxon>Pseudomonadati</taxon>
        <taxon>Pseudomonadota</taxon>
        <taxon>Betaproteobacteria</taxon>
        <taxon>Burkholderiales</taxon>
        <taxon>Sphaerotilaceae</taxon>
        <taxon>Roseateles</taxon>
    </lineage>
</organism>
<dbReference type="EMBL" id="JAQQXT010000011">
    <property type="protein sequence ID" value="MDC8773257.1"/>
    <property type="molecule type" value="Genomic_DNA"/>
</dbReference>
<proteinExistence type="predicted"/>
<dbReference type="Proteomes" id="UP001221189">
    <property type="component" value="Unassembled WGS sequence"/>
</dbReference>
<comment type="caution">
    <text evidence="1">The sequence shown here is derived from an EMBL/GenBank/DDBJ whole genome shotgun (WGS) entry which is preliminary data.</text>
</comment>
<protein>
    <recommendedName>
        <fullName evidence="3">HNH endonuclease</fullName>
    </recommendedName>
</protein>
<name>A0ABT5KH64_9BURK</name>
<accession>A0ABT5KH64</accession>
<reference evidence="1 2" key="1">
    <citation type="submission" date="2022-10" db="EMBL/GenBank/DDBJ databases">
        <title>Paucibacter sp. hw1 Genome sequencing.</title>
        <authorList>
            <person name="Park S."/>
        </authorList>
    </citation>
    <scope>NUCLEOTIDE SEQUENCE [LARGE SCALE GENOMIC DNA]</scope>
    <source>
        <strain evidence="2">hw1</strain>
    </source>
</reference>
<evidence type="ECO:0000313" key="1">
    <source>
        <dbReference type="EMBL" id="MDC8773257.1"/>
    </source>
</evidence>